<sequence>MLFSQALLLLGACLTTSTHGLALQPRNEFSAQVESRTDAKGGDGFKFCYSVQVKLTVDQSIKKSNQEKSDIIRQAFKITDPAGAKDCGKASIDGSGNPASGSILRAFSSKPSPTNFKCYGKDKQGDCGLAADLTLSQKDPGSCGSCGKLQ</sequence>
<reference evidence="3 4" key="1">
    <citation type="submission" date="2019-07" db="EMBL/GenBank/DDBJ databases">
        <title>Venturia inaequalis Genome Resource.</title>
        <authorList>
            <person name="Lichtner F.J."/>
        </authorList>
    </citation>
    <scope>NUCLEOTIDE SEQUENCE [LARGE SCALE GENOMIC DNA]</scope>
    <source>
        <strain evidence="2">Bline_iso_100314</strain>
        <strain evidence="3 4">DMI_063113</strain>
    </source>
</reference>
<gene>
    <name evidence="2" type="ORF">BLS_006419</name>
    <name evidence="3" type="ORF">EG327_007507</name>
</gene>
<organism evidence="3 4">
    <name type="scientific">Venturia inaequalis</name>
    <name type="common">Apple scab fungus</name>
    <dbReference type="NCBI Taxonomy" id="5025"/>
    <lineage>
        <taxon>Eukaryota</taxon>
        <taxon>Fungi</taxon>
        <taxon>Dikarya</taxon>
        <taxon>Ascomycota</taxon>
        <taxon>Pezizomycotina</taxon>
        <taxon>Dothideomycetes</taxon>
        <taxon>Pleosporomycetidae</taxon>
        <taxon>Venturiales</taxon>
        <taxon>Venturiaceae</taxon>
        <taxon>Venturia</taxon>
    </lineage>
</organism>
<name>A0A8H3V0N1_VENIN</name>
<dbReference type="Proteomes" id="UP000490939">
    <property type="component" value="Unassembled WGS sequence"/>
</dbReference>
<comment type="caution">
    <text evidence="3">The sequence shown here is derived from an EMBL/GenBank/DDBJ whole genome shotgun (WGS) entry which is preliminary data.</text>
</comment>
<keyword evidence="1" id="KW-0732">Signal</keyword>
<feature type="signal peptide" evidence="1">
    <location>
        <begin position="1"/>
        <end position="22"/>
    </location>
</feature>
<dbReference type="AlphaFoldDB" id="A0A8H3V0N1"/>
<feature type="chain" id="PRO_5044690737" evidence="1">
    <location>
        <begin position="23"/>
        <end position="150"/>
    </location>
</feature>
<dbReference type="EMBL" id="WNWQ01000472">
    <property type="protein sequence ID" value="KAE9967359.1"/>
    <property type="molecule type" value="Genomic_DNA"/>
</dbReference>
<accession>A0A8H3V0N1</accession>
<evidence type="ECO:0000313" key="2">
    <source>
        <dbReference type="EMBL" id="KAE9967359.1"/>
    </source>
</evidence>
<evidence type="ECO:0000256" key="1">
    <source>
        <dbReference type="SAM" id="SignalP"/>
    </source>
</evidence>
<dbReference type="Proteomes" id="UP000433883">
    <property type="component" value="Unassembled WGS sequence"/>
</dbReference>
<proteinExistence type="predicted"/>
<dbReference type="EMBL" id="WNWR01000450">
    <property type="protein sequence ID" value="KAE9978169.1"/>
    <property type="molecule type" value="Genomic_DNA"/>
</dbReference>
<protein>
    <submittedName>
        <fullName evidence="3">Uncharacterized protein</fullName>
    </submittedName>
</protein>
<evidence type="ECO:0000313" key="4">
    <source>
        <dbReference type="Proteomes" id="UP000490939"/>
    </source>
</evidence>
<keyword evidence="4" id="KW-1185">Reference proteome</keyword>
<evidence type="ECO:0000313" key="3">
    <source>
        <dbReference type="EMBL" id="KAE9978169.1"/>
    </source>
</evidence>